<dbReference type="RefSeq" id="XP_031770337.2">
    <property type="nucleotide sequence ID" value="XM_031914477.2"/>
</dbReference>
<accession>A0A6J3CC74</accession>
<reference evidence="3" key="1">
    <citation type="submission" date="2025-08" db="UniProtKB">
        <authorList>
            <consortium name="RefSeq"/>
        </authorList>
    </citation>
    <scope>IDENTIFICATION</scope>
    <source>
        <tissue evidence="3">Whole larvae</tissue>
    </source>
</reference>
<dbReference type="Proteomes" id="UP001652740">
    <property type="component" value="Unplaced"/>
</dbReference>
<organism evidence="2 3">
    <name type="scientific">Galleria mellonella</name>
    <name type="common">Greater wax moth</name>
    <dbReference type="NCBI Taxonomy" id="7137"/>
    <lineage>
        <taxon>Eukaryota</taxon>
        <taxon>Metazoa</taxon>
        <taxon>Ecdysozoa</taxon>
        <taxon>Arthropoda</taxon>
        <taxon>Hexapoda</taxon>
        <taxon>Insecta</taxon>
        <taxon>Pterygota</taxon>
        <taxon>Neoptera</taxon>
        <taxon>Endopterygota</taxon>
        <taxon>Lepidoptera</taxon>
        <taxon>Glossata</taxon>
        <taxon>Ditrysia</taxon>
        <taxon>Pyraloidea</taxon>
        <taxon>Pyralidae</taxon>
        <taxon>Galleriinae</taxon>
        <taxon>Galleria</taxon>
    </lineage>
</organism>
<name>A0A6J3CC74_GALME</name>
<protein>
    <submittedName>
        <fullName evidence="3">Uncharacterized protein LOC116413753</fullName>
    </submittedName>
</protein>
<proteinExistence type="predicted"/>
<feature type="chain" id="PRO_5047003902" evidence="1">
    <location>
        <begin position="23"/>
        <end position="208"/>
    </location>
</feature>
<evidence type="ECO:0000313" key="3">
    <source>
        <dbReference type="RefSeq" id="XP_031770337.2"/>
    </source>
</evidence>
<dbReference type="KEGG" id="gmw:116413753"/>
<feature type="signal peptide" evidence="1">
    <location>
        <begin position="1"/>
        <end position="22"/>
    </location>
</feature>
<evidence type="ECO:0000256" key="1">
    <source>
        <dbReference type="SAM" id="SignalP"/>
    </source>
</evidence>
<dbReference type="GeneID" id="116413753"/>
<gene>
    <name evidence="3" type="primary">LOC116413753</name>
</gene>
<sequence>MNFCNIFIILFQHFVITKYAAGIKIECESPLVFNIQYELPPIEAPHATITLPAPTSGTSPIIHKLSYKGMNGPEYYEHPTTSLLPESETSSNIYKALLQYNEINKRYYNFLKSKSTDSNPITSFQTRHLPSQDVSQNPSVYNMILQYNERIKSYYNYLKSRNNKGADLFVPKMGPSDKIDVNIKNEVSYKGTVPALGKVTIVGKFECQ</sequence>
<evidence type="ECO:0000313" key="2">
    <source>
        <dbReference type="Proteomes" id="UP001652740"/>
    </source>
</evidence>
<keyword evidence="2" id="KW-1185">Reference proteome</keyword>
<dbReference type="AlphaFoldDB" id="A0A6J3CC74"/>
<keyword evidence="1" id="KW-0732">Signal</keyword>